<accession>A0ABY9HUY3</accession>
<evidence type="ECO:0000313" key="2">
    <source>
        <dbReference type="EMBL" id="WLQ38380.1"/>
    </source>
</evidence>
<keyword evidence="1" id="KW-0472">Membrane</keyword>
<dbReference type="RefSeq" id="WP_306061368.1">
    <property type="nucleotide sequence ID" value="NZ_CP120998.1"/>
</dbReference>
<organism evidence="2 3">
    <name type="scientific">Streptomyces castrisilvae</name>
    <dbReference type="NCBI Taxonomy" id="3033811"/>
    <lineage>
        <taxon>Bacteria</taxon>
        <taxon>Bacillati</taxon>
        <taxon>Actinomycetota</taxon>
        <taxon>Actinomycetes</taxon>
        <taxon>Kitasatosporales</taxon>
        <taxon>Streptomycetaceae</taxon>
        <taxon>Streptomyces</taxon>
    </lineage>
</organism>
<evidence type="ECO:0000256" key="1">
    <source>
        <dbReference type="SAM" id="Phobius"/>
    </source>
</evidence>
<sequence length="78" mass="7971">MTRSVIPPRALLNWPEAVIITVVVLVVTVLFLSGTKSVTAVLVTGSAGLIGAPVARAATTAKLAVLRPALVELRATPA</sequence>
<protein>
    <submittedName>
        <fullName evidence="2">Uncharacterized protein</fullName>
    </submittedName>
</protein>
<keyword evidence="2" id="KW-0614">Plasmid</keyword>
<keyword evidence="3" id="KW-1185">Reference proteome</keyword>
<keyword evidence="1" id="KW-0812">Transmembrane</keyword>
<dbReference type="EMBL" id="CP120998">
    <property type="protein sequence ID" value="WLQ38380.1"/>
    <property type="molecule type" value="Genomic_DNA"/>
</dbReference>
<proteinExistence type="predicted"/>
<reference evidence="2 3" key="1">
    <citation type="submission" date="2023-03" db="EMBL/GenBank/DDBJ databases">
        <title>Isolation and description of six Streptomyces strains from soil environments, able to metabolize different microbial glucans.</title>
        <authorList>
            <person name="Widen T."/>
            <person name="Larsbrink J."/>
        </authorList>
    </citation>
    <scope>NUCLEOTIDE SEQUENCE [LARGE SCALE GENOMIC DNA]</scope>
    <source>
        <strain evidence="2 3">Mut1</strain>
        <plasmid evidence="2 3">unnamed1</plasmid>
    </source>
</reference>
<evidence type="ECO:0000313" key="3">
    <source>
        <dbReference type="Proteomes" id="UP001239522"/>
    </source>
</evidence>
<dbReference type="Proteomes" id="UP001239522">
    <property type="component" value="Plasmid unnamed1"/>
</dbReference>
<feature type="transmembrane region" description="Helical" evidence="1">
    <location>
        <begin position="12"/>
        <end position="32"/>
    </location>
</feature>
<geneLocation type="plasmid" evidence="2 3">
    <name>unnamed1</name>
</geneLocation>
<keyword evidence="1" id="KW-1133">Transmembrane helix</keyword>
<name>A0ABY9HUY3_9ACTN</name>
<gene>
    <name evidence="2" type="ORF">P8A18_33165</name>
</gene>
<feature type="transmembrane region" description="Helical" evidence="1">
    <location>
        <begin position="38"/>
        <end position="58"/>
    </location>
</feature>